<evidence type="ECO:0000313" key="3">
    <source>
        <dbReference type="EMBL" id="KOM41205.1"/>
    </source>
</evidence>
<dbReference type="GO" id="GO:0051741">
    <property type="term" value="F:2-methyl-6-phytyl-1,4-benzoquinone methyltransferase activity"/>
    <property type="evidence" value="ECO:0007669"/>
    <property type="project" value="InterPro"/>
</dbReference>
<dbReference type="STRING" id="3914.A0A0L9UE39"/>
<proteinExistence type="inferred from homology"/>
<evidence type="ECO:0000259" key="2">
    <source>
        <dbReference type="PROSITE" id="PS51734"/>
    </source>
</evidence>
<protein>
    <recommendedName>
        <fullName evidence="2">MPBQ/MBSQ family SAM-binding methyltransferase profile domain-containing protein</fullName>
    </recommendedName>
</protein>
<organism evidence="3 4">
    <name type="scientific">Phaseolus angularis</name>
    <name type="common">Azuki bean</name>
    <name type="synonym">Vigna angularis</name>
    <dbReference type="NCBI Taxonomy" id="3914"/>
    <lineage>
        <taxon>Eukaryota</taxon>
        <taxon>Viridiplantae</taxon>
        <taxon>Streptophyta</taxon>
        <taxon>Embryophyta</taxon>
        <taxon>Tracheophyta</taxon>
        <taxon>Spermatophyta</taxon>
        <taxon>Magnoliopsida</taxon>
        <taxon>eudicotyledons</taxon>
        <taxon>Gunneridae</taxon>
        <taxon>Pentapetalae</taxon>
        <taxon>rosids</taxon>
        <taxon>fabids</taxon>
        <taxon>Fabales</taxon>
        <taxon>Fabaceae</taxon>
        <taxon>Papilionoideae</taxon>
        <taxon>50 kb inversion clade</taxon>
        <taxon>NPAAA clade</taxon>
        <taxon>indigoferoid/millettioid clade</taxon>
        <taxon>Phaseoleae</taxon>
        <taxon>Vigna</taxon>
    </lineage>
</organism>
<dbReference type="EMBL" id="CM003374">
    <property type="protein sequence ID" value="KOM41205.1"/>
    <property type="molecule type" value="Genomic_DNA"/>
</dbReference>
<dbReference type="InterPro" id="IPR029063">
    <property type="entry name" value="SAM-dependent_MTases_sf"/>
</dbReference>
<reference evidence="4" key="1">
    <citation type="journal article" date="2015" name="Proc. Natl. Acad. Sci. U.S.A.">
        <title>Genome sequencing of adzuki bean (Vigna angularis) provides insight into high starch and low fat accumulation and domestication.</title>
        <authorList>
            <person name="Yang K."/>
            <person name="Tian Z."/>
            <person name="Chen C."/>
            <person name="Luo L."/>
            <person name="Zhao B."/>
            <person name="Wang Z."/>
            <person name="Yu L."/>
            <person name="Li Y."/>
            <person name="Sun Y."/>
            <person name="Li W."/>
            <person name="Chen Y."/>
            <person name="Li Y."/>
            <person name="Zhang Y."/>
            <person name="Ai D."/>
            <person name="Zhao J."/>
            <person name="Shang C."/>
            <person name="Ma Y."/>
            <person name="Wu B."/>
            <person name="Wang M."/>
            <person name="Gao L."/>
            <person name="Sun D."/>
            <person name="Zhang P."/>
            <person name="Guo F."/>
            <person name="Wang W."/>
            <person name="Li Y."/>
            <person name="Wang J."/>
            <person name="Varshney R.K."/>
            <person name="Wang J."/>
            <person name="Ling H.Q."/>
            <person name="Wan P."/>
        </authorList>
    </citation>
    <scope>NUCLEOTIDE SEQUENCE</scope>
    <source>
        <strain evidence="4">cv. Jingnong 6</strain>
    </source>
</reference>
<keyword evidence="1" id="KW-0949">S-adenosyl-L-methionine</keyword>
<dbReference type="InterPro" id="IPR044649">
    <property type="entry name" value="MPBQ/MSBQ_MT"/>
</dbReference>
<comment type="caution">
    <text evidence="1">Lacks conserved residue(s) required for the propagation of feature annotation.</text>
</comment>
<gene>
    <name evidence="3" type="ORF">LR48_Vigan04g140300</name>
</gene>
<evidence type="ECO:0000313" key="4">
    <source>
        <dbReference type="Proteomes" id="UP000053144"/>
    </source>
</evidence>
<evidence type="ECO:0000256" key="1">
    <source>
        <dbReference type="PROSITE-ProRule" id="PRU01069"/>
    </source>
</evidence>
<dbReference type="InterPro" id="IPR031164">
    <property type="entry name" value="SAM_MPBQ_MSBQ_MT"/>
</dbReference>
<dbReference type="PROSITE" id="PS51734">
    <property type="entry name" value="SAM_MPBQ_MSBQ_MT"/>
    <property type="match status" value="1"/>
</dbReference>
<sequence>MPIDMYLQEDLWMLFPKEEEEYIGPVYPTFWLSRFFADLWMLFPKEEEYIDWFQKAGFKDVQLKRIGLG</sequence>
<dbReference type="PANTHER" id="PTHR44516">
    <property type="entry name" value="2-METHYL-6-PHYTYL-1,4-HYDROQUINONE METHYLTRANSFERASE, CHLOROPLASTIC"/>
    <property type="match status" value="1"/>
</dbReference>
<keyword evidence="1" id="KW-0489">Methyltransferase</keyword>
<keyword evidence="1" id="KW-0808">Transferase</keyword>
<name>A0A0L9UE39_PHAAN</name>
<dbReference type="SUPFAM" id="SSF53335">
    <property type="entry name" value="S-adenosyl-L-methionine-dependent methyltransferases"/>
    <property type="match status" value="1"/>
</dbReference>
<comment type="similarity">
    <text evidence="1">Belongs to the class I-like SAM-binding methyltransferase superfamily. MPBQ/MBSQ MT family.</text>
</comment>
<dbReference type="AlphaFoldDB" id="A0A0L9UE39"/>
<dbReference type="Proteomes" id="UP000053144">
    <property type="component" value="Chromosome 4"/>
</dbReference>
<feature type="domain" description="MPBQ/MBSQ family SAM-binding methyltransferase profile" evidence="2">
    <location>
        <begin position="23"/>
        <end position="69"/>
    </location>
</feature>
<dbReference type="PANTHER" id="PTHR44516:SF4">
    <property type="entry name" value="2-METHYL-6-PHYTYL-1,4-HYDROQUINONE METHYLTRANSFERASE, CHLOROPLASTIC"/>
    <property type="match status" value="1"/>
</dbReference>
<accession>A0A0L9UE39</accession>
<dbReference type="Gramene" id="KOM41205">
    <property type="protein sequence ID" value="KOM41205"/>
    <property type="gene ID" value="LR48_Vigan04g140300"/>
</dbReference>
<dbReference type="GO" id="GO:0032259">
    <property type="term" value="P:methylation"/>
    <property type="evidence" value="ECO:0007669"/>
    <property type="project" value="UniProtKB-UniRule"/>
</dbReference>